<evidence type="ECO:0000256" key="1">
    <source>
        <dbReference type="SAM" id="Phobius"/>
    </source>
</evidence>
<keyword evidence="1" id="KW-0472">Membrane</keyword>
<feature type="transmembrane region" description="Helical" evidence="1">
    <location>
        <begin position="218"/>
        <end position="240"/>
    </location>
</feature>
<feature type="transmembrane region" description="Helical" evidence="1">
    <location>
        <begin position="97"/>
        <end position="116"/>
    </location>
</feature>
<dbReference type="EMBL" id="JALBUT010000005">
    <property type="protein sequence ID" value="MDX8415646.1"/>
    <property type="molecule type" value="Genomic_DNA"/>
</dbReference>
<dbReference type="Proteomes" id="UP001275932">
    <property type="component" value="Unassembled WGS sequence"/>
</dbReference>
<feature type="transmembrane region" description="Helical" evidence="1">
    <location>
        <begin position="68"/>
        <end position="85"/>
    </location>
</feature>
<feature type="transmembrane region" description="Helical" evidence="1">
    <location>
        <begin position="187"/>
        <end position="206"/>
    </location>
</feature>
<feature type="transmembrane region" description="Helical" evidence="1">
    <location>
        <begin position="261"/>
        <end position="290"/>
    </location>
</feature>
<comment type="caution">
    <text evidence="2">The sequence shown here is derived from an EMBL/GenBank/DDBJ whole genome shotgun (WGS) entry which is preliminary data.</text>
</comment>
<keyword evidence="1" id="KW-0812">Transmembrane</keyword>
<evidence type="ECO:0000313" key="3">
    <source>
        <dbReference type="Proteomes" id="UP001275932"/>
    </source>
</evidence>
<feature type="transmembrane region" description="Helical" evidence="1">
    <location>
        <begin position="123"/>
        <end position="145"/>
    </location>
</feature>
<keyword evidence="1" id="KW-1133">Transmembrane helix</keyword>
<sequence>MWKVLIRPAMIFIPFVLGILLQSVFRFSWNVNGVEISVWFIRIALMIMFFQICVQINLSKLKPRKEHFKVLVLNILMGIVPYFILKESGYETLALAAFFVGITPTANAAPVVMGFLGGNVEFVLTGFAITNIFIDLILIVLLPFISGNGSFDFALKVLLQLLMLVGIPILLAAIVRKTCRNARNIALRFRMFNFGLWCSTLFVIASNATEFFESKPDISWTSSIEIALISLLICAMNFWLGREISSRRHARESSQVLGQKNTTLTIFLALVFGGENAALVSLGPTFYVLWHNMYNALQMYFYDKRKIAKNKSKRF</sequence>
<protein>
    <submittedName>
        <fullName evidence="2">Uncharacterized protein</fullName>
    </submittedName>
</protein>
<accession>A0ABU4WHZ3</accession>
<feature type="transmembrane region" description="Helical" evidence="1">
    <location>
        <begin position="36"/>
        <end position="56"/>
    </location>
</feature>
<keyword evidence="3" id="KW-1185">Reference proteome</keyword>
<organism evidence="2 3">
    <name type="scientific">Intestinicryptomonas porci</name>
    <dbReference type="NCBI Taxonomy" id="2926320"/>
    <lineage>
        <taxon>Bacteria</taxon>
        <taxon>Pseudomonadati</taxon>
        <taxon>Verrucomicrobiota</taxon>
        <taxon>Opitutia</taxon>
        <taxon>Opitutales</taxon>
        <taxon>Intestinicryptomonaceae</taxon>
        <taxon>Intestinicryptomonas</taxon>
    </lineage>
</organism>
<evidence type="ECO:0000313" key="2">
    <source>
        <dbReference type="EMBL" id="MDX8415646.1"/>
    </source>
</evidence>
<proteinExistence type="predicted"/>
<dbReference type="InterPro" id="IPR038770">
    <property type="entry name" value="Na+/solute_symporter_sf"/>
</dbReference>
<reference evidence="2 3" key="1">
    <citation type="submission" date="2022-03" db="EMBL/GenBank/DDBJ databases">
        <title>Novel taxa within the pig intestine.</title>
        <authorList>
            <person name="Wylensek D."/>
            <person name="Bishof K."/>
            <person name="Afrizal A."/>
            <person name="Clavel T."/>
        </authorList>
    </citation>
    <scope>NUCLEOTIDE SEQUENCE [LARGE SCALE GENOMIC DNA]</scope>
    <source>
        <strain evidence="2 3">CLA-KB-P66</strain>
    </source>
</reference>
<dbReference type="Gene3D" id="1.20.1530.20">
    <property type="match status" value="1"/>
</dbReference>
<gene>
    <name evidence="2" type="ORF">MOX91_05560</name>
</gene>
<feature type="transmembrane region" description="Helical" evidence="1">
    <location>
        <begin position="157"/>
        <end position="175"/>
    </location>
</feature>
<name>A0ABU4WHZ3_9BACT</name>